<protein>
    <recommendedName>
        <fullName evidence="1">dTDP-4-dehydro-6-deoxy-alpha-D-glucopyranose 2,3-dehydratase domain-containing protein</fullName>
    </recommendedName>
</protein>
<organism evidence="2 3">
    <name type="scientific">Marinitenerispora sediminis</name>
    <dbReference type="NCBI Taxonomy" id="1931232"/>
    <lineage>
        <taxon>Bacteria</taxon>
        <taxon>Bacillati</taxon>
        <taxon>Actinomycetota</taxon>
        <taxon>Actinomycetes</taxon>
        <taxon>Streptosporangiales</taxon>
        <taxon>Nocardiopsidaceae</taxon>
        <taxon>Marinitenerispora</taxon>
    </lineage>
</organism>
<dbReference type="EMBL" id="QEIN01000566">
    <property type="protein sequence ID" value="RCV47278.1"/>
    <property type="molecule type" value="Genomic_DNA"/>
</dbReference>
<feature type="non-terminal residue" evidence="2">
    <location>
        <position position="127"/>
    </location>
</feature>
<accession>A0A368SXG8</accession>
<dbReference type="InterPro" id="IPR005212">
    <property type="entry name" value="EvaA-like"/>
</dbReference>
<evidence type="ECO:0000313" key="3">
    <source>
        <dbReference type="Proteomes" id="UP000253318"/>
    </source>
</evidence>
<dbReference type="Proteomes" id="UP000253318">
    <property type="component" value="Unassembled WGS sequence"/>
</dbReference>
<proteinExistence type="predicted"/>
<dbReference type="Pfam" id="PF03559">
    <property type="entry name" value="Hexose_dehydrat"/>
    <property type="match status" value="1"/>
</dbReference>
<dbReference type="InterPro" id="IPR038153">
    <property type="entry name" value="EvaA-like_sf"/>
</dbReference>
<evidence type="ECO:0000259" key="1">
    <source>
        <dbReference type="Pfam" id="PF03559"/>
    </source>
</evidence>
<dbReference type="GO" id="GO:0016829">
    <property type="term" value="F:lyase activity"/>
    <property type="evidence" value="ECO:0007669"/>
    <property type="project" value="InterPro"/>
</dbReference>
<dbReference type="Gene3D" id="3.90.79.40">
    <property type="entry name" value="EvaA sugar 2,3-dehydratase subunit"/>
    <property type="match status" value="1"/>
</dbReference>
<dbReference type="AlphaFoldDB" id="A0A368SXG8"/>
<reference evidence="2 3" key="1">
    <citation type="submission" date="2018-04" db="EMBL/GenBank/DDBJ databases">
        <title>Novel actinobacteria from marine sediment.</title>
        <authorList>
            <person name="Ng Z.Y."/>
            <person name="Tan G.Y.A."/>
        </authorList>
    </citation>
    <scope>NUCLEOTIDE SEQUENCE [LARGE SCALE GENOMIC DNA]</scope>
    <source>
        <strain evidence="2 3">TPS81</strain>
    </source>
</reference>
<name>A0A368SXG8_9ACTN</name>
<feature type="non-terminal residue" evidence="2">
    <location>
        <position position="1"/>
    </location>
</feature>
<feature type="domain" description="dTDP-4-dehydro-6-deoxy-alpha-D-glucopyranose 2,3-dehydratase" evidence="1">
    <location>
        <begin position="28"/>
        <end position="127"/>
    </location>
</feature>
<sequence>VEPGALLGLPHVGEHPVAGGVAEVAEVGHGAAVPHWHQPILDQGEVGILGLLVKDIGGVPHLLMQAKVEPGNCNGLQLSPTVQATRSNYTRVHRGRAVPYLGYFRDTSRHRVLADVRQSEQGAWFYR</sequence>
<gene>
    <name evidence="2" type="ORF">DEF24_27335</name>
</gene>
<keyword evidence="3" id="KW-1185">Reference proteome</keyword>
<evidence type="ECO:0000313" key="2">
    <source>
        <dbReference type="EMBL" id="RCV47278.1"/>
    </source>
</evidence>
<comment type="caution">
    <text evidence="2">The sequence shown here is derived from an EMBL/GenBank/DDBJ whole genome shotgun (WGS) entry which is preliminary data.</text>
</comment>